<dbReference type="PROSITE" id="PS00463">
    <property type="entry name" value="ZN2_CY6_FUNGAL_1"/>
    <property type="match status" value="1"/>
</dbReference>
<keyword evidence="1" id="KW-0539">Nucleus</keyword>
<sequence>MKVRKTTVCQNCRARKLGCDGNVPACSQCLLRGRVCPGYQADLIFRDPLMPRPAVSERSGTNKKIKRIKPANKSPNIAHAAATQVITPQNSTSVTRALSWPLSDIVSLCAQNFVPESELVLSSSNPTISQSRICGSWIEVLPSLIEKAEHRDLLSSAIKALGVSIVARGRDGRAPVSDALEAQGRALQALQDAIRHCAAPSFNALAAAMMCLYLSETMIPSSRIGRAVHANGIRALIQLHGPKFYDSGISHKLFVGFRPLLILDGLHTRKSSFLSDLDWRNEPFRIIPTTPLQDLMNEASILPSLLERLDESKAESMSQKRTIAQESVAQFIDMLDILHTWHQRTLSDPSHSFWWKPSTMGHARCIWFSSISTANCLTHYWAFWILCVTQIRQLRATYLNLMEVPIEVNGELPESEAINQKLVEMANWIMQSVEFLMQDKMKFFGIASATFPIQIACGVLNAGDARGEAANDWEHGKVVRSILQNGYRDVIWPVITTIS</sequence>
<protein>
    <submittedName>
        <fullName evidence="3">N-terminal fungal transcription regulatory domain-containing protein</fullName>
    </submittedName>
</protein>
<dbReference type="CDD" id="cd00067">
    <property type="entry name" value="GAL4"/>
    <property type="match status" value="1"/>
</dbReference>
<gene>
    <name evidence="3" type="ORF">EDB81DRAFT_130251</name>
</gene>
<dbReference type="GO" id="GO:0008270">
    <property type="term" value="F:zinc ion binding"/>
    <property type="evidence" value="ECO:0007669"/>
    <property type="project" value="InterPro"/>
</dbReference>
<dbReference type="Proteomes" id="UP000738349">
    <property type="component" value="Unassembled WGS sequence"/>
</dbReference>
<dbReference type="InterPro" id="IPR053178">
    <property type="entry name" value="Osmoadaptation_assoc"/>
</dbReference>
<feature type="domain" description="Zn(2)-C6 fungal-type" evidence="2">
    <location>
        <begin position="8"/>
        <end position="36"/>
    </location>
</feature>
<dbReference type="PANTHER" id="PTHR38111">
    <property type="entry name" value="ZN(2)-C6 FUNGAL-TYPE DOMAIN-CONTAINING PROTEIN-RELATED"/>
    <property type="match status" value="1"/>
</dbReference>
<dbReference type="SMART" id="SM00066">
    <property type="entry name" value="GAL4"/>
    <property type="match status" value="1"/>
</dbReference>
<evidence type="ECO:0000313" key="4">
    <source>
        <dbReference type="Proteomes" id="UP000738349"/>
    </source>
</evidence>
<dbReference type="InterPro" id="IPR001138">
    <property type="entry name" value="Zn2Cys6_DnaBD"/>
</dbReference>
<dbReference type="AlphaFoldDB" id="A0A9P9E5G6"/>
<dbReference type="OrthoDB" id="4491390at2759"/>
<dbReference type="SUPFAM" id="SSF57701">
    <property type="entry name" value="Zn2/Cys6 DNA-binding domain"/>
    <property type="match status" value="1"/>
</dbReference>
<name>A0A9P9E5G6_9HYPO</name>
<dbReference type="PANTHER" id="PTHR38111:SF9">
    <property type="entry name" value="ZN(2)-C6 FUNGAL-TYPE DOMAIN-CONTAINING PROTEIN"/>
    <property type="match status" value="1"/>
</dbReference>
<evidence type="ECO:0000256" key="1">
    <source>
        <dbReference type="ARBA" id="ARBA00023242"/>
    </source>
</evidence>
<proteinExistence type="predicted"/>
<dbReference type="Gene3D" id="4.10.240.10">
    <property type="entry name" value="Zn(2)-C6 fungal-type DNA-binding domain"/>
    <property type="match status" value="1"/>
</dbReference>
<dbReference type="Pfam" id="PF00172">
    <property type="entry name" value="Zn_clus"/>
    <property type="match status" value="1"/>
</dbReference>
<organism evidence="3 4">
    <name type="scientific">Dactylonectria macrodidyma</name>
    <dbReference type="NCBI Taxonomy" id="307937"/>
    <lineage>
        <taxon>Eukaryota</taxon>
        <taxon>Fungi</taxon>
        <taxon>Dikarya</taxon>
        <taxon>Ascomycota</taxon>
        <taxon>Pezizomycotina</taxon>
        <taxon>Sordariomycetes</taxon>
        <taxon>Hypocreomycetidae</taxon>
        <taxon>Hypocreales</taxon>
        <taxon>Nectriaceae</taxon>
        <taxon>Dactylonectria</taxon>
    </lineage>
</organism>
<accession>A0A9P9E5G6</accession>
<evidence type="ECO:0000313" key="3">
    <source>
        <dbReference type="EMBL" id="KAH7131061.1"/>
    </source>
</evidence>
<reference evidence="3" key="1">
    <citation type="journal article" date="2021" name="Nat. Commun.">
        <title>Genetic determinants of endophytism in the Arabidopsis root mycobiome.</title>
        <authorList>
            <person name="Mesny F."/>
            <person name="Miyauchi S."/>
            <person name="Thiergart T."/>
            <person name="Pickel B."/>
            <person name="Atanasova L."/>
            <person name="Karlsson M."/>
            <person name="Huettel B."/>
            <person name="Barry K.W."/>
            <person name="Haridas S."/>
            <person name="Chen C."/>
            <person name="Bauer D."/>
            <person name="Andreopoulos W."/>
            <person name="Pangilinan J."/>
            <person name="LaButti K."/>
            <person name="Riley R."/>
            <person name="Lipzen A."/>
            <person name="Clum A."/>
            <person name="Drula E."/>
            <person name="Henrissat B."/>
            <person name="Kohler A."/>
            <person name="Grigoriev I.V."/>
            <person name="Martin F.M."/>
            <person name="Hacquard S."/>
        </authorList>
    </citation>
    <scope>NUCLEOTIDE SEQUENCE</scope>
    <source>
        <strain evidence="3">MPI-CAGE-AT-0147</strain>
    </source>
</reference>
<comment type="caution">
    <text evidence="3">The sequence shown here is derived from an EMBL/GenBank/DDBJ whole genome shotgun (WGS) entry which is preliminary data.</text>
</comment>
<keyword evidence="4" id="KW-1185">Reference proteome</keyword>
<dbReference type="GO" id="GO:0000981">
    <property type="term" value="F:DNA-binding transcription factor activity, RNA polymerase II-specific"/>
    <property type="evidence" value="ECO:0007669"/>
    <property type="project" value="InterPro"/>
</dbReference>
<dbReference type="EMBL" id="JAGMUV010000017">
    <property type="protein sequence ID" value="KAH7131061.1"/>
    <property type="molecule type" value="Genomic_DNA"/>
</dbReference>
<dbReference type="PROSITE" id="PS50048">
    <property type="entry name" value="ZN2_CY6_FUNGAL_2"/>
    <property type="match status" value="1"/>
</dbReference>
<evidence type="ECO:0000259" key="2">
    <source>
        <dbReference type="PROSITE" id="PS50048"/>
    </source>
</evidence>
<dbReference type="InterPro" id="IPR036864">
    <property type="entry name" value="Zn2-C6_fun-type_DNA-bd_sf"/>
</dbReference>